<reference evidence="1 2" key="2">
    <citation type="submission" date="2018-11" db="EMBL/GenBank/DDBJ databases">
        <authorList>
            <consortium name="Pathogen Informatics"/>
        </authorList>
    </citation>
    <scope>NUCLEOTIDE SEQUENCE [LARGE SCALE GENOMIC DNA]</scope>
</reference>
<gene>
    <name evidence="1" type="ORF">BPAG_LOCUS1328</name>
</gene>
<sequence length="66" mass="7992">MERLYLKVKGRTRKIRHVEYSRHPTPQYNMTCLTNLSNYTQKRKQMLYSDPQLRVAAMTEMTKNEL</sequence>
<evidence type="ECO:0000313" key="3">
    <source>
        <dbReference type="WBParaSite" id="BPAG_0000132701-mRNA-1"/>
    </source>
</evidence>
<reference evidence="3" key="1">
    <citation type="submission" date="2017-02" db="UniProtKB">
        <authorList>
            <consortium name="WormBaseParasite"/>
        </authorList>
    </citation>
    <scope>IDENTIFICATION</scope>
</reference>
<organism evidence="3">
    <name type="scientific">Brugia pahangi</name>
    <name type="common">Filarial nematode worm</name>
    <dbReference type="NCBI Taxonomy" id="6280"/>
    <lineage>
        <taxon>Eukaryota</taxon>
        <taxon>Metazoa</taxon>
        <taxon>Ecdysozoa</taxon>
        <taxon>Nematoda</taxon>
        <taxon>Chromadorea</taxon>
        <taxon>Rhabditida</taxon>
        <taxon>Spirurina</taxon>
        <taxon>Spiruromorpha</taxon>
        <taxon>Filarioidea</taxon>
        <taxon>Onchocercidae</taxon>
        <taxon>Brugia</taxon>
    </lineage>
</organism>
<evidence type="ECO:0000313" key="2">
    <source>
        <dbReference type="Proteomes" id="UP000278627"/>
    </source>
</evidence>
<dbReference type="Proteomes" id="UP000278627">
    <property type="component" value="Unassembled WGS sequence"/>
</dbReference>
<evidence type="ECO:0000313" key="1">
    <source>
        <dbReference type="EMBL" id="VDN82514.1"/>
    </source>
</evidence>
<dbReference type="EMBL" id="UZAD01000097">
    <property type="protein sequence ID" value="VDN82514.1"/>
    <property type="molecule type" value="Genomic_DNA"/>
</dbReference>
<keyword evidence="2" id="KW-1185">Reference proteome</keyword>
<name>A0A0N4SZU1_BRUPA</name>
<dbReference type="WBParaSite" id="BPAG_0000132701-mRNA-1">
    <property type="protein sequence ID" value="BPAG_0000132701-mRNA-1"/>
    <property type="gene ID" value="BPAG_0000132701"/>
</dbReference>
<accession>A0A0N4SZU1</accession>
<dbReference type="AlphaFoldDB" id="A0A0N4SZU1"/>
<proteinExistence type="predicted"/>
<protein>
    <submittedName>
        <fullName evidence="3">Ovule protein</fullName>
    </submittedName>
</protein>